<sequence length="460" mass="49989">MPFDPDQAEIRFGCGLAPGIDPPASIDAMMARLAGPDEAAHAFPIPDTAAYLERMVHVQAARKARRKVEGQEAKDEARKVYRRMIRATRAEAAGWTGQMLRRRVLTGDGLRERLTAFWADHFTARGAGFVWPEAHLPYVETAIRPHVAGRFVDMLRAVSQEPLMLVYLDQSKSVGPNSARALKKVRGGLNENFARELLELHTLGAGGPYEQADVAALARLLTGLSYKLGRGYSYRAALAEPGPHVLLGQPLGGPDPEEAHVHAALDLLAHHPATAQHLARKMAVHFISDQPDPALVEAMRSAFLTTGGDLAAMTRAMLEHPAAWIPERSNVKPPVDFVGSALRALGLVAAHVPAENAKEMNQLFLAPLELMGQPQARPPGPDGWPEADADWITPQRFAARLGWAMTVPFQLRRTLPDPGHFARHALGPALPEPVARAARRAETRAEGIGLVLASPAFQRV</sequence>
<dbReference type="STRING" id="573024.SAMN05216208_0615"/>
<organism evidence="1 2">
    <name type="scientific">Roseovarius nanhaiticus</name>
    <dbReference type="NCBI Taxonomy" id="573024"/>
    <lineage>
        <taxon>Bacteria</taxon>
        <taxon>Pseudomonadati</taxon>
        <taxon>Pseudomonadota</taxon>
        <taxon>Alphaproteobacteria</taxon>
        <taxon>Rhodobacterales</taxon>
        <taxon>Roseobacteraceae</taxon>
        <taxon>Roseovarius</taxon>
    </lineage>
</organism>
<dbReference type="AlphaFoldDB" id="A0A1N7FZG1"/>
<dbReference type="RefSeq" id="WP_076532356.1">
    <property type="nucleotide sequence ID" value="NZ_FOAC01000001.1"/>
</dbReference>
<dbReference type="Pfam" id="PF08811">
    <property type="entry name" value="DUF1800"/>
    <property type="match status" value="1"/>
</dbReference>
<evidence type="ECO:0000313" key="2">
    <source>
        <dbReference type="Proteomes" id="UP000186019"/>
    </source>
</evidence>
<protein>
    <submittedName>
        <fullName evidence="1">Uncharacterized conserved protein, DUF1800 family</fullName>
    </submittedName>
</protein>
<accession>A0A1N7FZG1</accession>
<gene>
    <name evidence="1" type="ORF">SAMN05421666_1521</name>
</gene>
<name>A0A1N7FZG1_9RHOB</name>
<dbReference type="InterPro" id="IPR014917">
    <property type="entry name" value="DUF1800"/>
</dbReference>
<evidence type="ECO:0000313" key="1">
    <source>
        <dbReference type="EMBL" id="SIS05665.1"/>
    </source>
</evidence>
<proteinExistence type="predicted"/>
<keyword evidence="2" id="KW-1185">Reference proteome</keyword>
<dbReference type="Proteomes" id="UP000186019">
    <property type="component" value="Unassembled WGS sequence"/>
</dbReference>
<dbReference type="OrthoDB" id="9772295at2"/>
<dbReference type="EMBL" id="FTNV01000001">
    <property type="protein sequence ID" value="SIS05665.1"/>
    <property type="molecule type" value="Genomic_DNA"/>
</dbReference>
<reference evidence="1 2" key="1">
    <citation type="submission" date="2017-01" db="EMBL/GenBank/DDBJ databases">
        <authorList>
            <person name="Mah S.A."/>
            <person name="Swanson W.J."/>
            <person name="Moy G.W."/>
            <person name="Vacquier V.D."/>
        </authorList>
    </citation>
    <scope>NUCLEOTIDE SEQUENCE [LARGE SCALE GENOMIC DNA]</scope>
    <source>
        <strain evidence="1 2">DSM 29590</strain>
    </source>
</reference>